<reference evidence="2 4" key="2">
    <citation type="journal article" date="2018" name="Plant J.">
        <title>The Physcomitrella patens chromosome-scale assembly reveals moss genome structure and evolution.</title>
        <authorList>
            <person name="Lang D."/>
            <person name="Ullrich K.K."/>
            <person name="Murat F."/>
            <person name="Fuchs J."/>
            <person name="Jenkins J."/>
            <person name="Haas F.B."/>
            <person name="Piednoel M."/>
            <person name="Gundlach H."/>
            <person name="Van Bel M."/>
            <person name="Meyberg R."/>
            <person name="Vives C."/>
            <person name="Morata J."/>
            <person name="Symeonidi A."/>
            <person name="Hiss M."/>
            <person name="Muchero W."/>
            <person name="Kamisugi Y."/>
            <person name="Saleh O."/>
            <person name="Blanc G."/>
            <person name="Decker E.L."/>
            <person name="van Gessel N."/>
            <person name="Grimwood J."/>
            <person name="Hayes R.D."/>
            <person name="Graham S.W."/>
            <person name="Gunter L.E."/>
            <person name="McDaniel S.F."/>
            <person name="Hoernstein S.N.W."/>
            <person name="Larsson A."/>
            <person name="Li F.W."/>
            <person name="Perroud P.F."/>
            <person name="Phillips J."/>
            <person name="Ranjan P."/>
            <person name="Rokshar D.S."/>
            <person name="Rothfels C.J."/>
            <person name="Schneider L."/>
            <person name="Shu S."/>
            <person name="Stevenson D.W."/>
            <person name="Thummler F."/>
            <person name="Tillich M."/>
            <person name="Villarreal Aguilar J.C."/>
            <person name="Widiez T."/>
            <person name="Wong G.K."/>
            <person name="Wymore A."/>
            <person name="Zhang Y."/>
            <person name="Zimmer A.D."/>
            <person name="Quatrano R.S."/>
            <person name="Mayer K.F.X."/>
            <person name="Goodstein D."/>
            <person name="Casacuberta J.M."/>
            <person name="Vandepoele K."/>
            <person name="Reski R."/>
            <person name="Cuming A.C."/>
            <person name="Tuskan G.A."/>
            <person name="Maumus F."/>
            <person name="Salse J."/>
            <person name="Schmutz J."/>
            <person name="Rensing S.A."/>
        </authorList>
    </citation>
    <scope>NUCLEOTIDE SEQUENCE [LARGE SCALE GENOMIC DNA]</scope>
    <source>
        <strain evidence="3 4">cv. Gransden 2004</strain>
    </source>
</reference>
<dbReference type="Gramene" id="Pp3c6_13880V3.2">
    <property type="protein sequence ID" value="PAC:32977977.CDS.1"/>
    <property type="gene ID" value="Pp3c6_13880"/>
</dbReference>
<gene>
    <name evidence="2" type="ORF">PHYPA_008913</name>
</gene>
<dbReference type="AlphaFoldDB" id="A0A2K1KFK6"/>
<dbReference type="EnsemblPlants" id="Pp3c6_13880V3.2">
    <property type="protein sequence ID" value="PAC:32977977.CDS.1"/>
    <property type="gene ID" value="Pp3c6_13880"/>
</dbReference>
<organism evidence="2">
    <name type="scientific">Physcomitrium patens</name>
    <name type="common">Spreading-leaved earth moss</name>
    <name type="synonym">Physcomitrella patens</name>
    <dbReference type="NCBI Taxonomy" id="3218"/>
    <lineage>
        <taxon>Eukaryota</taxon>
        <taxon>Viridiplantae</taxon>
        <taxon>Streptophyta</taxon>
        <taxon>Embryophyta</taxon>
        <taxon>Bryophyta</taxon>
        <taxon>Bryophytina</taxon>
        <taxon>Bryopsida</taxon>
        <taxon>Funariidae</taxon>
        <taxon>Funariales</taxon>
        <taxon>Funariaceae</taxon>
        <taxon>Physcomitrium</taxon>
    </lineage>
</organism>
<name>A0A2K1KFK6_PHYPA</name>
<dbReference type="EMBL" id="ABEU02000006">
    <property type="protein sequence ID" value="PNR52539.1"/>
    <property type="molecule type" value="Genomic_DNA"/>
</dbReference>
<protein>
    <submittedName>
        <fullName evidence="2 3">Uncharacterized protein</fullName>
    </submittedName>
</protein>
<dbReference type="Proteomes" id="UP000006727">
    <property type="component" value="Chromosome 6"/>
</dbReference>
<keyword evidence="1" id="KW-0472">Membrane</keyword>
<keyword evidence="1" id="KW-0812">Transmembrane</keyword>
<sequence>MPLLLNSKLRFSILLVFPLYMIANYYMLYFCLYHSMTIKNLCHNNIAPLIMKRPFGR</sequence>
<evidence type="ECO:0000313" key="3">
    <source>
        <dbReference type="EnsemblPlants" id="PAC:32977976.CDS.1"/>
    </source>
</evidence>
<keyword evidence="4" id="KW-1185">Reference proteome</keyword>
<dbReference type="InParanoid" id="A0A2K1KFK6"/>
<proteinExistence type="predicted"/>
<evidence type="ECO:0000313" key="4">
    <source>
        <dbReference type="Proteomes" id="UP000006727"/>
    </source>
</evidence>
<evidence type="ECO:0000256" key="1">
    <source>
        <dbReference type="SAM" id="Phobius"/>
    </source>
</evidence>
<keyword evidence="1" id="KW-1133">Transmembrane helix</keyword>
<reference evidence="2 4" key="1">
    <citation type="journal article" date="2008" name="Science">
        <title>The Physcomitrella genome reveals evolutionary insights into the conquest of land by plants.</title>
        <authorList>
            <person name="Rensing S."/>
            <person name="Lang D."/>
            <person name="Zimmer A."/>
            <person name="Terry A."/>
            <person name="Salamov A."/>
            <person name="Shapiro H."/>
            <person name="Nishiyama T."/>
            <person name="Perroud P.-F."/>
            <person name="Lindquist E."/>
            <person name="Kamisugi Y."/>
            <person name="Tanahashi T."/>
            <person name="Sakakibara K."/>
            <person name="Fujita T."/>
            <person name="Oishi K."/>
            <person name="Shin-I T."/>
            <person name="Kuroki Y."/>
            <person name="Toyoda A."/>
            <person name="Suzuki Y."/>
            <person name="Hashimoto A."/>
            <person name="Yamaguchi K."/>
            <person name="Sugano A."/>
            <person name="Kohara Y."/>
            <person name="Fujiyama A."/>
            <person name="Anterola A."/>
            <person name="Aoki S."/>
            <person name="Ashton N."/>
            <person name="Barbazuk W.B."/>
            <person name="Barker E."/>
            <person name="Bennetzen J."/>
            <person name="Bezanilla M."/>
            <person name="Blankenship R."/>
            <person name="Cho S.H."/>
            <person name="Dutcher S."/>
            <person name="Estelle M."/>
            <person name="Fawcett J.A."/>
            <person name="Gundlach H."/>
            <person name="Hanada K."/>
            <person name="Heyl A."/>
            <person name="Hicks K.A."/>
            <person name="Hugh J."/>
            <person name="Lohr M."/>
            <person name="Mayer K."/>
            <person name="Melkozernov A."/>
            <person name="Murata T."/>
            <person name="Nelson D."/>
            <person name="Pils B."/>
            <person name="Prigge M."/>
            <person name="Reiss B."/>
            <person name="Renner T."/>
            <person name="Rombauts S."/>
            <person name="Rushton P."/>
            <person name="Sanderfoot A."/>
            <person name="Schween G."/>
            <person name="Shiu S.-H."/>
            <person name="Stueber K."/>
            <person name="Theodoulou F.L."/>
            <person name="Tu H."/>
            <person name="Van de Peer Y."/>
            <person name="Verrier P.J."/>
            <person name="Waters E."/>
            <person name="Wood A."/>
            <person name="Yang L."/>
            <person name="Cove D."/>
            <person name="Cuming A."/>
            <person name="Hasebe M."/>
            <person name="Lucas S."/>
            <person name="Mishler D.B."/>
            <person name="Reski R."/>
            <person name="Grigoriev I."/>
            <person name="Quatrano R.S."/>
            <person name="Boore J.L."/>
        </authorList>
    </citation>
    <scope>NUCLEOTIDE SEQUENCE [LARGE SCALE GENOMIC DNA]</scope>
    <source>
        <strain evidence="3 4">cv. Gransden 2004</strain>
    </source>
</reference>
<feature type="transmembrane region" description="Helical" evidence="1">
    <location>
        <begin position="12"/>
        <end position="32"/>
    </location>
</feature>
<dbReference type="Gramene" id="Pp3c6_13880V3.1">
    <property type="protein sequence ID" value="PAC:32977976.CDS.1"/>
    <property type="gene ID" value="Pp3c6_13880"/>
</dbReference>
<evidence type="ECO:0000313" key="2">
    <source>
        <dbReference type="EMBL" id="PNR52539.1"/>
    </source>
</evidence>
<accession>A0A2K1KFK6</accession>
<dbReference type="EnsemblPlants" id="Pp3c6_13880V3.1">
    <property type="protein sequence ID" value="PAC:32977976.CDS.1"/>
    <property type="gene ID" value="Pp3c6_13880"/>
</dbReference>
<reference evidence="3" key="3">
    <citation type="submission" date="2020-12" db="UniProtKB">
        <authorList>
            <consortium name="EnsemblPlants"/>
        </authorList>
    </citation>
    <scope>IDENTIFICATION</scope>
</reference>